<evidence type="ECO:0000256" key="8">
    <source>
        <dbReference type="ARBA" id="ARBA00023033"/>
    </source>
</evidence>
<evidence type="ECO:0000256" key="1">
    <source>
        <dbReference type="ARBA" id="ARBA00001973"/>
    </source>
</evidence>
<name>A0A2T7A117_TUBBO</name>
<keyword evidence="9" id="KW-1015">Disulfide bond</keyword>
<proteinExistence type="inferred from homology"/>
<gene>
    <name evidence="14" type="ORF">B9Z19DRAFT_1077220</name>
</gene>
<keyword evidence="4" id="KW-0479">Metal-binding</keyword>
<organism evidence="14 15">
    <name type="scientific">Tuber borchii</name>
    <name type="common">White truffle</name>
    <dbReference type="NCBI Taxonomy" id="42251"/>
    <lineage>
        <taxon>Eukaryota</taxon>
        <taxon>Fungi</taxon>
        <taxon>Dikarya</taxon>
        <taxon>Ascomycota</taxon>
        <taxon>Pezizomycotina</taxon>
        <taxon>Pezizomycetes</taxon>
        <taxon>Pezizales</taxon>
        <taxon>Tuberaceae</taxon>
        <taxon>Tuber</taxon>
    </lineage>
</organism>
<dbReference type="Proteomes" id="UP000244722">
    <property type="component" value="Unassembled WGS sequence"/>
</dbReference>
<evidence type="ECO:0000256" key="9">
    <source>
        <dbReference type="ARBA" id="ARBA00023157"/>
    </source>
</evidence>
<keyword evidence="15" id="KW-1185">Reference proteome</keyword>
<evidence type="ECO:0000256" key="3">
    <source>
        <dbReference type="ARBA" id="ARBA00022525"/>
    </source>
</evidence>
<dbReference type="InterPro" id="IPR054497">
    <property type="entry name" value="LPMO_AA14"/>
</dbReference>
<evidence type="ECO:0000256" key="4">
    <source>
        <dbReference type="ARBA" id="ARBA00022723"/>
    </source>
</evidence>
<evidence type="ECO:0000256" key="7">
    <source>
        <dbReference type="ARBA" id="ARBA00023008"/>
    </source>
</evidence>
<dbReference type="GO" id="GO:0004497">
    <property type="term" value="F:monooxygenase activity"/>
    <property type="evidence" value="ECO:0007669"/>
    <property type="project" value="UniProtKB-KW"/>
</dbReference>
<dbReference type="STRING" id="42251.A0A2T7A117"/>
<keyword evidence="10" id="KW-0325">Glycoprotein</keyword>
<dbReference type="Gene3D" id="2.70.50.70">
    <property type="match status" value="1"/>
</dbReference>
<feature type="chain" id="PRO_5015738289" description="Chitin-binding type-4 domain-containing protein" evidence="13">
    <location>
        <begin position="17"/>
        <end position="328"/>
    </location>
</feature>
<dbReference type="Pfam" id="PF22810">
    <property type="entry name" value="LPMO_AA14"/>
    <property type="match status" value="1"/>
</dbReference>
<evidence type="ECO:0000256" key="11">
    <source>
        <dbReference type="ARBA" id="ARBA00046340"/>
    </source>
</evidence>
<reference evidence="14 15" key="1">
    <citation type="submission" date="2017-04" db="EMBL/GenBank/DDBJ databases">
        <title>Draft genome sequence of Tuber borchii Vittad., a whitish edible truffle.</title>
        <authorList>
            <consortium name="DOE Joint Genome Institute"/>
            <person name="Murat C."/>
            <person name="Kuo A."/>
            <person name="Barry K.W."/>
            <person name="Clum A."/>
            <person name="Dockter R.B."/>
            <person name="Fauchery L."/>
            <person name="Iotti M."/>
            <person name="Kohler A."/>
            <person name="Labutti K."/>
            <person name="Lindquist E.A."/>
            <person name="Lipzen A."/>
            <person name="Ohm R.A."/>
            <person name="Wang M."/>
            <person name="Grigoriev I.V."/>
            <person name="Zambonelli A."/>
            <person name="Martin F.M."/>
        </authorList>
    </citation>
    <scope>NUCLEOTIDE SEQUENCE [LARGE SCALE GENOMIC DNA]</scope>
    <source>
        <strain evidence="14 15">Tbo3840</strain>
    </source>
</reference>
<comment type="caution">
    <text evidence="14">The sequence shown here is derived from an EMBL/GenBank/DDBJ whole genome shotgun (WGS) entry which is preliminary data.</text>
</comment>
<protein>
    <recommendedName>
        <fullName evidence="16">Chitin-binding type-4 domain-containing protein</fullName>
    </recommendedName>
</protein>
<comment type="subcellular location">
    <subcellularLocation>
        <location evidence="2">Secreted</location>
    </subcellularLocation>
</comment>
<evidence type="ECO:0000313" key="15">
    <source>
        <dbReference type="Proteomes" id="UP000244722"/>
    </source>
</evidence>
<dbReference type="OrthoDB" id="2019572at2759"/>
<evidence type="ECO:0000256" key="12">
    <source>
        <dbReference type="SAM" id="MobiDB-lite"/>
    </source>
</evidence>
<evidence type="ECO:0000256" key="10">
    <source>
        <dbReference type="ARBA" id="ARBA00023180"/>
    </source>
</evidence>
<sequence length="328" mass="34764">MYTSAILLGVLPIAFAHMGLHDPSAFGFNGDGYTLVEPLSGKSFDQWWFHGNLNQKPPGPPMSLPAGGTVTVEIACNKDFTSYGKKGDGKNACPTDTPSYHAGDPIDPKQLLGCGLAIAYKDDATKVQPEDFTIFSVNDQCVNGLKQSFSVPAQLPACPNGKCICAWFWQGQDSDNEMYMTGFECKVDGATGTASIGKPLPPKYCPNGSGCVSGPKQPMYWANDRSNIQFSGEYYQKPSYNAKWGFKNGAQDDIFGGTSGSNPSPANPAPPTTFLTVTSKPAATPTSSPSPDSVRGGTCDWPGHCAGANCESDDDCSDDLTCQRGKCA</sequence>
<accession>A0A2T7A117</accession>
<evidence type="ECO:0000256" key="13">
    <source>
        <dbReference type="SAM" id="SignalP"/>
    </source>
</evidence>
<keyword evidence="3" id="KW-0964">Secreted</keyword>
<dbReference type="AlphaFoldDB" id="A0A2T7A117"/>
<feature type="region of interest" description="Disordered" evidence="12">
    <location>
        <begin position="254"/>
        <end position="273"/>
    </location>
</feature>
<evidence type="ECO:0000313" key="14">
    <source>
        <dbReference type="EMBL" id="PUU81429.1"/>
    </source>
</evidence>
<dbReference type="GO" id="GO:0005576">
    <property type="term" value="C:extracellular region"/>
    <property type="evidence" value="ECO:0007669"/>
    <property type="project" value="UniProtKB-SubCell"/>
</dbReference>
<keyword evidence="8" id="KW-0503">Monooxygenase</keyword>
<evidence type="ECO:0000256" key="2">
    <source>
        <dbReference type="ARBA" id="ARBA00004613"/>
    </source>
</evidence>
<dbReference type="GO" id="GO:0046872">
    <property type="term" value="F:metal ion binding"/>
    <property type="evidence" value="ECO:0007669"/>
    <property type="project" value="UniProtKB-KW"/>
</dbReference>
<feature type="signal peptide" evidence="13">
    <location>
        <begin position="1"/>
        <end position="16"/>
    </location>
</feature>
<evidence type="ECO:0000256" key="6">
    <source>
        <dbReference type="ARBA" id="ARBA00023002"/>
    </source>
</evidence>
<keyword evidence="7" id="KW-0186">Copper</keyword>
<dbReference type="EMBL" id="NESQ01000045">
    <property type="protein sequence ID" value="PUU81429.1"/>
    <property type="molecule type" value="Genomic_DNA"/>
</dbReference>
<evidence type="ECO:0008006" key="16">
    <source>
        <dbReference type="Google" id="ProtNLM"/>
    </source>
</evidence>
<comment type="cofactor">
    <cofactor evidence="1">
        <name>Cu(2+)</name>
        <dbReference type="ChEBI" id="CHEBI:29036"/>
    </cofactor>
</comment>
<comment type="similarity">
    <text evidence="11">Belongs to the polysaccharide monooxygenase AA14 family.</text>
</comment>
<keyword evidence="5 13" id="KW-0732">Signal</keyword>
<keyword evidence="6" id="KW-0560">Oxidoreductase</keyword>
<evidence type="ECO:0000256" key="5">
    <source>
        <dbReference type="ARBA" id="ARBA00022729"/>
    </source>
</evidence>